<dbReference type="InterPro" id="IPR035919">
    <property type="entry name" value="EAL_sf"/>
</dbReference>
<name>A0A7Y3TYL6_9GAMM</name>
<dbReference type="NCBIfam" id="TIGR00254">
    <property type="entry name" value="GGDEF"/>
    <property type="match status" value="1"/>
</dbReference>
<dbReference type="CDD" id="cd00130">
    <property type="entry name" value="PAS"/>
    <property type="match status" value="1"/>
</dbReference>
<dbReference type="AlphaFoldDB" id="A0A7Y3TYL6"/>
<dbReference type="PANTHER" id="PTHR44757:SF2">
    <property type="entry name" value="BIOFILM ARCHITECTURE MAINTENANCE PROTEIN MBAA"/>
    <property type="match status" value="1"/>
</dbReference>
<comment type="caution">
    <text evidence="6">The sequence shown here is derived from an EMBL/GenBank/DDBJ whole genome shotgun (WGS) entry which is preliminary data.</text>
</comment>
<dbReference type="SUPFAM" id="SSF55785">
    <property type="entry name" value="PYP-like sensor domain (PAS domain)"/>
    <property type="match status" value="1"/>
</dbReference>
<dbReference type="Pfam" id="PF00990">
    <property type="entry name" value="GGDEF"/>
    <property type="match status" value="1"/>
</dbReference>
<accession>A0A7Y3TYL6</accession>
<feature type="domain" description="PAC" evidence="3">
    <location>
        <begin position="186"/>
        <end position="238"/>
    </location>
</feature>
<dbReference type="CDD" id="cd01948">
    <property type="entry name" value="EAL"/>
    <property type="match status" value="1"/>
</dbReference>
<dbReference type="Gene3D" id="3.20.20.450">
    <property type="entry name" value="EAL domain"/>
    <property type="match status" value="1"/>
</dbReference>
<dbReference type="SUPFAM" id="SSF141868">
    <property type="entry name" value="EAL domain-like"/>
    <property type="match status" value="1"/>
</dbReference>
<evidence type="ECO:0000259" key="3">
    <source>
        <dbReference type="PROSITE" id="PS50113"/>
    </source>
</evidence>
<dbReference type="InterPro" id="IPR001633">
    <property type="entry name" value="EAL_dom"/>
</dbReference>
<organism evidence="6 7">
    <name type="scientific">Vreelandella azerica</name>
    <dbReference type="NCBI Taxonomy" id="2732867"/>
    <lineage>
        <taxon>Bacteria</taxon>
        <taxon>Pseudomonadati</taxon>
        <taxon>Pseudomonadota</taxon>
        <taxon>Gammaproteobacteria</taxon>
        <taxon>Oceanospirillales</taxon>
        <taxon>Halomonadaceae</taxon>
        <taxon>Vreelandella</taxon>
    </lineage>
</organism>
<dbReference type="InterPro" id="IPR029787">
    <property type="entry name" value="Nucleotide_cyclase"/>
</dbReference>
<dbReference type="PROSITE" id="PS50113">
    <property type="entry name" value="PAC"/>
    <property type="match status" value="1"/>
</dbReference>
<evidence type="ECO:0000313" key="6">
    <source>
        <dbReference type="EMBL" id="NOG32358.1"/>
    </source>
</evidence>
<dbReference type="Pfam" id="PF00563">
    <property type="entry name" value="EAL"/>
    <property type="match status" value="1"/>
</dbReference>
<dbReference type="PANTHER" id="PTHR44757">
    <property type="entry name" value="DIGUANYLATE CYCLASE DGCP"/>
    <property type="match status" value="1"/>
</dbReference>
<dbReference type="InterPro" id="IPR052155">
    <property type="entry name" value="Biofilm_reg_signaling"/>
</dbReference>
<dbReference type="SUPFAM" id="SSF55073">
    <property type="entry name" value="Nucleotide cyclase"/>
    <property type="match status" value="1"/>
</dbReference>
<evidence type="ECO:0000256" key="1">
    <source>
        <dbReference type="ARBA" id="ARBA00001946"/>
    </source>
</evidence>
<feature type="domain" description="GGDEF" evidence="5">
    <location>
        <begin position="270"/>
        <end position="404"/>
    </location>
</feature>
<dbReference type="InterPro" id="IPR000700">
    <property type="entry name" value="PAS-assoc_C"/>
</dbReference>
<protein>
    <submittedName>
        <fullName evidence="6">EAL domain-containing protein</fullName>
    </submittedName>
</protein>
<dbReference type="PROSITE" id="PS50887">
    <property type="entry name" value="GGDEF"/>
    <property type="match status" value="1"/>
</dbReference>
<dbReference type="SUPFAM" id="SSF53850">
    <property type="entry name" value="Periplasmic binding protein-like II"/>
    <property type="match status" value="1"/>
</dbReference>
<evidence type="ECO:0000259" key="5">
    <source>
        <dbReference type="PROSITE" id="PS50887"/>
    </source>
</evidence>
<dbReference type="Proteomes" id="UP000588806">
    <property type="component" value="Unassembled WGS sequence"/>
</dbReference>
<dbReference type="InterPro" id="IPR000014">
    <property type="entry name" value="PAS"/>
</dbReference>
<dbReference type="SMART" id="SM00091">
    <property type="entry name" value="PAS"/>
    <property type="match status" value="1"/>
</dbReference>
<comment type="cofactor">
    <cofactor evidence="1">
        <name>Mg(2+)</name>
        <dbReference type="ChEBI" id="CHEBI:18420"/>
    </cofactor>
</comment>
<evidence type="ECO:0000259" key="4">
    <source>
        <dbReference type="PROSITE" id="PS50883"/>
    </source>
</evidence>
<evidence type="ECO:0000259" key="2">
    <source>
        <dbReference type="PROSITE" id="PS50112"/>
    </source>
</evidence>
<dbReference type="CDD" id="cd01949">
    <property type="entry name" value="GGDEF"/>
    <property type="match status" value="1"/>
</dbReference>
<dbReference type="Gene3D" id="3.30.450.20">
    <property type="entry name" value="PAS domain"/>
    <property type="match status" value="1"/>
</dbReference>
<reference evidence="6 7" key="2">
    <citation type="submission" date="2020-06" db="EMBL/GenBank/DDBJ databases">
        <title>Halomonas songnenensis sp. nov., a moderately halophilic bacterium isolated from saline and alkaline soils.</title>
        <authorList>
            <person name="Jiang J."/>
            <person name="Pan Y."/>
        </authorList>
    </citation>
    <scope>NUCLEOTIDE SEQUENCE [LARGE SCALE GENOMIC DNA]</scope>
    <source>
        <strain evidence="6 7">TBZ9</strain>
    </source>
</reference>
<gene>
    <name evidence="6" type="ORF">HLB35_12430</name>
</gene>
<dbReference type="PROSITE" id="PS50883">
    <property type="entry name" value="EAL"/>
    <property type="match status" value="1"/>
</dbReference>
<dbReference type="Pfam" id="PF13426">
    <property type="entry name" value="PAS_9"/>
    <property type="match status" value="1"/>
</dbReference>
<dbReference type="SMART" id="SM00267">
    <property type="entry name" value="GGDEF"/>
    <property type="match status" value="1"/>
</dbReference>
<dbReference type="InterPro" id="IPR043128">
    <property type="entry name" value="Rev_trsase/Diguanyl_cyclase"/>
</dbReference>
<dbReference type="RefSeq" id="WP_171702835.1">
    <property type="nucleotide sequence ID" value="NZ_JABFHI010000005.1"/>
</dbReference>
<dbReference type="InterPro" id="IPR000160">
    <property type="entry name" value="GGDEF_dom"/>
</dbReference>
<feature type="domain" description="EAL" evidence="4">
    <location>
        <begin position="413"/>
        <end position="667"/>
    </location>
</feature>
<dbReference type="EMBL" id="JABFHI010000005">
    <property type="protein sequence ID" value="NOG32358.1"/>
    <property type="molecule type" value="Genomic_DNA"/>
</dbReference>
<dbReference type="SMART" id="SM00052">
    <property type="entry name" value="EAL"/>
    <property type="match status" value="1"/>
</dbReference>
<keyword evidence="7" id="KW-1185">Reference proteome</keyword>
<dbReference type="Gene3D" id="3.30.70.270">
    <property type="match status" value="1"/>
</dbReference>
<reference evidence="6 7" key="1">
    <citation type="submission" date="2020-05" db="EMBL/GenBank/DDBJ databases">
        <authorList>
            <person name="Ruan W."/>
            <person name="Jeon C.O."/>
            <person name="Chun B.H."/>
        </authorList>
    </citation>
    <scope>NUCLEOTIDE SEQUENCE [LARGE SCALE GENOMIC DNA]</scope>
    <source>
        <strain evidence="6 7">TBZ9</strain>
    </source>
</reference>
<sequence>MIGDEQIVLFQLYRSGLNVEMKRVGESLYTGLNSMAVKEGEHLLKNILDKGIAHAREQGVIERINAKWLGEMLPSAPIKWREYWPHALIIIIGALWVVAWNLRLRHLVRRKTDELRLAASVFRNAHDAIMLTNEQGNILDVNAAFTRTTGYEAAEVLNQPSALLKHLFDTQRDNSPQATLANDGVWQGEIWEKRKNGERYPIQLTLSLVKDTATRSTHFVIVFTDISRQKEYESRLQHLAYFDRLTDLPNREGFTQRLTQIMQEARESQHSVMLAYLDLDGFKEINDRYDHSLGDQVLRVVAERLRSTLKNNDIVARLGGDEFVMVLPHQPCDLEMQRVIQQLIQRVNQPIRFKQCELQISASVGVAAYDGNEDIEPDQFIRQADHAMYQAKQLGKNRYHLFDLAHERAVRGHHQSIARMQQALADDEFVLFYQPKINMRNGNIIGVEALIRWQHPEQGLLPPAMFLPEIQQHPFAIALGEWVVNSALQQCSDWKANGIHWPVSVNIDGIHLQHPHFTQWLSDTLDTFPDYAPGDLEIEALESSALDDMQGVADIMRQCQTLGVNFALDDFGTGYSTLAYLRYLPARILKIDRSFVLNMLDNEEDLVMLKGVLSLADAFQRRVIAEGVETTAHAKALLAMGCEYGQGYAFARPMPASQLLEWKTHFTLTEGTTAHRSP</sequence>
<dbReference type="GO" id="GO:0003824">
    <property type="term" value="F:catalytic activity"/>
    <property type="evidence" value="ECO:0007669"/>
    <property type="project" value="UniProtKB-ARBA"/>
</dbReference>
<dbReference type="NCBIfam" id="TIGR00229">
    <property type="entry name" value="sensory_box"/>
    <property type="match status" value="1"/>
</dbReference>
<dbReference type="InterPro" id="IPR035965">
    <property type="entry name" value="PAS-like_dom_sf"/>
</dbReference>
<dbReference type="FunFam" id="3.30.70.270:FF:000001">
    <property type="entry name" value="Diguanylate cyclase domain protein"/>
    <property type="match status" value="1"/>
</dbReference>
<feature type="domain" description="PAS" evidence="2">
    <location>
        <begin position="114"/>
        <end position="159"/>
    </location>
</feature>
<proteinExistence type="predicted"/>
<dbReference type="PROSITE" id="PS50112">
    <property type="entry name" value="PAS"/>
    <property type="match status" value="1"/>
</dbReference>
<evidence type="ECO:0000313" key="7">
    <source>
        <dbReference type="Proteomes" id="UP000588806"/>
    </source>
</evidence>